<name>A0A4C1YNP3_EUMVA</name>
<evidence type="ECO:0000313" key="2">
    <source>
        <dbReference type="EMBL" id="GBP75975.1"/>
    </source>
</evidence>
<reference evidence="2 3" key="1">
    <citation type="journal article" date="2019" name="Commun. Biol.">
        <title>The bagworm genome reveals a unique fibroin gene that provides high tensile strength.</title>
        <authorList>
            <person name="Kono N."/>
            <person name="Nakamura H."/>
            <person name="Ohtoshi R."/>
            <person name="Tomita M."/>
            <person name="Numata K."/>
            <person name="Arakawa K."/>
        </authorList>
    </citation>
    <scope>NUCLEOTIDE SEQUENCE [LARGE SCALE GENOMIC DNA]</scope>
</reference>
<sequence length="169" mass="18781">MQLILTMEESGVDNNAGISNEHVVARFKVFRPAGGEFRTRPGSGEDFMEKLASPQPRADIGDLPATGECRRGPTLDGRRAGSRADCGFSREKAYELSSKTIFYSCTRGFITKGNENERKCFKYSKKDNDLTYVLKIRNDIIIRARPVTPGQEPGEKGVAYPDSVKKNKV</sequence>
<accession>A0A4C1YNP3</accession>
<dbReference type="EMBL" id="BGZK01001270">
    <property type="protein sequence ID" value="GBP75975.1"/>
    <property type="molecule type" value="Genomic_DNA"/>
</dbReference>
<feature type="region of interest" description="Disordered" evidence="1">
    <location>
        <begin position="147"/>
        <end position="169"/>
    </location>
</feature>
<dbReference type="AlphaFoldDB" id="A0A4C1YNP3"/>
<dbReference type="Proteomes" id="UP000299102">
    <property type="component" value="Unassembled WGS sequence"/>
</dbReference>
<comment type="caution">
    <text evidence="2">The sequence shown here is derived from an EMBL/GenBank/DDBJ whole genome shotgun (WGS) entry which is preliminary data.</text>
</comment>
<evidence type="ECO:0000256" key="1">
    <source>
        <dbReference type="SAM" id="MobiDB-lite"/>
    </source>
</evidence>
<evidence type="ECO:0000313" key="3">
    <source>
        <dbReference type="Proteomes" id="UP000299102"/>
    </source>
</evidence>
<proteinExistence type="predicted"/>
<gene>
    <name evidence="2" type="ORF">EVAR_32226_1</name>
</gene>
<organism evidence="2 3">
    <name type="scientific">Eumeta variegata</name>
    <name type="common">Bagworm moth</name>
    <name type="synonym">Eumeta japonica</name>
    <dbReference type="NCBI Taxonomy" id="151549"/>
    <lineage>
        <taxon>Eukaryota</taxon>
        <taxon>Metazoa</taxon>
        <taxon>Ecdysozoa</taxon>
        <taxon>Arthropoda</taxon>
        <taxon>Hexapoda</taxon>
        <taxon>Insecta</taxon>
        <taxon>Pterygota</taxon>
        <taxon>Neoptera</taxon>
        <taxon>Endopterygota</taxon>
        <taxon>Lepidoptera</taxon>
        <taxon>Glossata</taxon>
        <taxon>Ditrysia</taxon>
        <taxon>Tineoidea</taxon>
        <taxon>Psychidae</taxon>
        <taxon>Oiketicinae</taxon>
        <taxon>Eumeta</taxon>
    </lineage>
</organism>
<keyword evidence="3" id="KW-1185">Reference proteome</keyword>
<protein>
    <submittedName>
        <fullName evidence="2">Uncharacterized protein</fullName>
    </submittedName>
</protein>